<reference evidence="1 2" key="1">
    <citation type="submission" date="2011-08" db="EMBL/GenBank/DDBJ databases">
        <authorList>
            <person name="Weinstock G."/>
            <person name="Sodergren E."/>
            <person name="Clifton S."/>
            <person name="Fulton L."/>
            <person name="Fulton B."/>
            <person name="Courtney L."/>
            <person name="Fronick C."/>
            <person name="Harrison M."/>
            <person name="Strong C."/>
            <person name="Farmer C."/>
            <person name="Delahaunty K."/>
            <person name="Markovic C."/>
            <person name="Hall O."/>
            <person name="Minx P."/>
            <person name="Tomlinson C."/>
            <person name="Mitreva M."/>
            <person name="Hou S."/>
            <person name="Chen J."/>
            <person name="Wollam A."/>
            <person name="Pepin K.H."/>
            <person name="Johnson M."/>
            <person name="Bhonagiri V."/>
            <person name="Zhang X."/>
            <person name="Suruliraj S."/>
            <person name="Warren W."/>
            <person name="Chinwalla A."/>
            <person name="Mardis E.R."/>
            <person name="Wilson R.K."/>
        </authorList>
    </citation>
    <scope>NUCLEOTIDE SEQUENCE [LARGE SCALE GENOMIC DNA]</scope>
    <source>
        <strain evidence="1 2">F0432</strain>
    </source>
</reference>
<sequence>MQLDDAAALVDMRRLTGDVAFKIVEVIVGLAVVVGDDFVAAAVVADVFAEGDVDVEREVAFARVAGIKVAGVIGGGEAVVKFNGGRVGGIARAALAVFLDQRGVKVLAHGDSGVE</sequence>
<name>G9ZDD7_9GAMM</name>
<organism evidence="1 2">
    <name type="scientific">Cardiobacterium valvarum F0432</name>
    <dbReference type="NCBI Taxonomy" id="797473"/>
    <lineage>
        <taxon>Bacteria</taxon>
        <taxon>Pseudomonadati</taxon>
        <taxon>Pseudomonadota</taxon>
        <taxon>Gammaproteobacteria</taxon>
        <taxon>Cardiobacteriales</taxon>
        <taxon>Cardiobacteriaceae</taxon>
        <taxon>Cardiobacterium</taxon>
    </lineage>
</organism>
<accession>G9ZDD7</accession>
<gene>
    <name evidence="1" type="ORF">HMPREF9080_00771</name>
</gene>
<dbReference type="Proteomes" id="UP000004750">
    <property type="component" value="Unassembled WGS sequence"/>
</dbReference>
<dbReference type="EMBL" id="AGCM01000041">
    <property type="protein sequence ID" value="EHM55359.1"/>
    <property type="molecule type" value="Genomic_DNA"/>
</dbReference>
<evidence type="ECO:0000313" key="2">
    <source>
        <dbReference type="Proteomes" id="UP000004750"/>
    </source>
</evidence>
<dbReference type="AlphaFoldDB" id="G9ZDD7"/>
<comment type="caution">
    <text evidence="1">The sequence shown here is derived from an EMBL/GenBank/DDBJ whole genome shotgun (WGS) entry which is preliminary data.</text>
</comment>
<dbReference type="HOGENOM" id="CLU_2104568_0_0_6"/>
<protein>
    <submittedName>
        <fullName evidence="1">Uncharacterized protein</fullName>
    </submittedName>
</protein>
<proteinExistence type="predicted"/>
<evidence type="ECO:0000313" key="1">
    <source>
        <dbReference type="EMBL" id="EHM55359.1"/>
    </source>
</evidence>